<keyword evidence="1" id="KW-1133">Transmembrane helix</keyword>
<dbReference type="RefSeq" id="WP_089532715.1">
    <property type="nucleotide sequence ID" value="NZ_CP022437.1"/>
</dbReference>
<feature type="transmembrane region" description="Helical" evidence="1">
    <location>
        <begin position="120"/>
        <end position="142"/>
    </location>
</feature>
<evidence type="ECO:0000256" key="1">
    <source>
        <dbReference type="SAM" id="Phobius"/>
    </source>
</evidence>
<evidence type="ECO:0000313" key="4">
    <source>
        <dbReference type="Proteomes" id="UP000204391"/>
    </source>
</evidence>
<dbReference type="InterPro" id="IPR014226">
    <property type="entry name" value="Spore_IM_YlbJ"/>
</dbReference>
<dbReference type="OrthoDB" id="1645614at2"/>
<dbReference type="AlphaFoldDB" id="A0A221MDV4"/>
<protein>
    <submittedName>
        <fullName evidence="3">Sporulation integral membrane protein YlbJ</fullName>
    </submittedName>
</protein>
<name>A0A221MDV4_9BACI</name>
<feature type="domain" description="Nucleoside transporter/FeoB GTPase Gate" evidence="2">
    <location>
        <begin position="42"/>
        <end position="135"/>
    </location>
</feature>
<feature type="transmembrane region" description="Helical" evidence="1">
    <location>
        <begin position="321"/>
        <end position="343"/>
    </location>
</feature>
<dbReference type="KEGG" id="vne:CFK40_13025"/>
<dbReference type="NCBIfam" id="TIGR02871">
    <property type="entry name" value="spore_ylbJ"/>
    <property type="match status" value="1"/>
</dbReference>
<reference evidence="3 4" key="1">
    <citation type="journal article" date="2003" name="Int. J. Syst. Evol. Microbiol.">
        <title>Virgibacillus carmonensis sp. nov., Virgibacillus necropolis sp. nov. and Virgibacillus picturae sp. nov., three novel species isolated from deteriorated mural paintings, transfer of the species of the genus salibacillus to Virgibacillus, as Virgibacillus marismortui comb. nov. and Virgibacillus salexigens comb. nov., and emended description of the genus Virgibacillus.</title>
        <authorList>
            <person name="Heyrman J."/>
            <person name="Logan N.A."/>
            <person name="Busse H.J."/>
            <person name="Balcaen A."/>
            <person name="Lebbe L."/>
            <person name="Rodriguez-Diaz M."/>
            <person name="Swings J."/>
            <person name="De Vos P."/>
        </authorList>
    </citation>
    <scope>NUCLEOTIDE SEQUENCE [LARGE SCALE GENOMIC DNA]</scope>
    <source>
        <strain evidence="3 4">LMG 19488</strain>
    </source>
</reference>
<keyword evidence="4" id="KW-1185">Reference proteome</keyword>
<accession>A0A221MDV4</accession>
<proteinExistence type="predicted"/>
<evidence type="ECO:0000259" key="2">
    <source>
        <dbReference type="Pfam" id="PF07670"/>
    </source>
</evidence>
<feature type="transmembrane region" description="Helical" evidence="1">
    <location>
        <begin position="219"/>
        <end position="239"/>
    </location>
</feature>
<feature type="transmembrane region" description="Helical" evidence="1">
    <location>
        <begin position="379"/>
        <end position="397"/>
    </location>
</feature>
<keyword evidence="1" id="KW-0472">Membrane</keyword>
<feature type="transmembrane region" description="Helical" evidence="1">
    <location>
        <begin position="148"/>
        <end position="169"/>
    </location>
</feature>
<gene>
    <name evidence="3" type="primary">ylbJ</name>
    <name evidence="3" type="ORF">CFK40_13025</name>
</gene>
<dbReference type="Pfam" id="PF07670">
    <property type="entry name" value="Gate"/>
    <property type="match status" value="2"/>
</dbReference>
<evidence type="ECO:0000313" key="3">
    <source>
        <dbReference type="EMBL" id="ASN05868.1"/>
    </source>
</evidence>
<organism evidence="3 4">
    <name type="scientific">Virgibacillus necropolis</name>
    <dbReference type="NCBI Taxonomy" id="163877"/>
    <lineage>
        <taxon>Bacteria</taxon>
        <taxon>Bacillati</taxon>
        <taxon>Bacillota</taxon>
        <taxon>Bacilli</taxon>
        <taxon>Bacillales</taxon>
        <taxon>Bacillaceae</taxon>
        <taxon>Virgibacillus</taxon>
    </lineage>
</organism>
<feature type="transmembrane region" description="Helical" evidence="1">
    <location>
        <begin position="47"/>
        <end position="69"/>
    </location>
</feature>
<keyword evidence="1" id="KW-0812">Transmembrane</keyword>
<feature type="domain" description="Nucleoside transporter/FeoB GTPase Gate" evidence="2">
    <location>
        <begin position="220"/>
        <end position="315"/>
    </location>
</feature>
<dbReference type="Proteomes" id="UP000204391">
    <property type="component" value="Chromosome"/>
</dbReference>
<sequence>MKQIMTSILLAGSTLFMTFALISYPDQALEASLRGLNVWLEKVFPSLLPFFITAELLIAFGVVKFIGVLCEPIMRPLFNVPGVGSFAWAMGMASGYPTGAKITVRLREEKQITKIEGERLVSFTNASSPLFIFGVVAAGFFLEPKLGLLLALAHYGGNTIVGICMRFYGRHDDEKEVRKEKQKVSILRAFKEMHSSRLADPRPFGEVFGDAVLNSIKTLVMVGGFIIIFSVFIKLLYIIGLSPIIASALQFVLHLLSLPIELALPLFSGLFEITIGSRMITEAVADPLLAKVIAVSFILGFNGFSIQAQVASILAKSDVRFFPYFFARILHGLFASILVLLLYKPLYLDQKALNLRDNLPVTGNIQEGFWQITLETLQAYGPIVTIFSLTLAFLILLRRQLLR</sequence>
<dbReference type="InterPro" id="IPR011642">
    <property type="entry name" value="Gate_dom"/>
</dbReference>
<dbReference type="EMBL" id="CP022437">
    <property type="protein sequence ID" value="ASN05868.1"/>
    <property type="molecule type" value="Genomic_DNA"/>
</dbReference>